<feature type="transmembrane region" description="Helical" evidence="6">
    <location>
        <begin position="376"/>
        <end position="403"/>
    </location>
</feature>
<sequence length="451" mass="47301">MLIGKIDLLIKKINYKIHYLIKQIKKLRGISMDIIALLLFLGVIIIAFVRKNNAGILALAIGVIAVRIFGMDDKELYGAISNSMFTTLVGITLLFAIVNSTGALKLVAEKIVAASGKRVWLIPIAVFIAGFVVAGVGPGAIPALAIIPAMAVPVAITVGYNPVMLALIGECGLMAGRMTPITPEGQIITTVAEGVGIENVMPTILACQTLSTIVFSIVLFIIFKGYKLKKPINVIDSKQIEKFNIKQIISLISIVVMIAFIIIFDMNVGLAAFAVSAVLIFFNIADEGECIKSIPWSTIVMVLGVGAMMTIVDAAGGIDLMSNALSSLMNSKTATPIMSISAGLMSMVSSALAVVYPTMMPMCVDIAKAVGGVDPLALIAAVGVGGSLAGVSPLSTGGALILAAMGSSKKDFNKEEQNKVFVQLFIMSAVGLLVIAVVSILSFNAITHLMN</sequence>
<dbReference type="InterPro" id="IPR004680">
    <property type="entry name" value="Cit_transptr-like_dom"/>
</dbReference>
<dbReference type="GO" id="GO:0055085">
    <property type="term" value="P:transmembrane transport"/>
    <property type="evidence" value="ECO:0007669"/>
    <property type="project" value="InterPro"/>
</dbReference>
<reference evidence="8 9" key="1">
    <citation type="journal article" date="2009" name="Genome Biol.">
        <title>Comparative genome and phenotypic analysis of Clostridium difficile 027 strains provides insight into the evolution of a hypervirulent bacterium.</title>
        <authorList>
            <person name="Stabler R.A."/>
            <person name="He M."/>
            <person name="Dawson L."/>
            <person name="Martin M."/>
            <person name="Valiente E."/>
            <person name="Corton C."/>
            <person name="Lawley T.D."/>
            <person name="Sebaihia M."/>
            <person name="Quail M.A."/>
            <person name="Rose G."/>
            <person name="Gerding D.N."/>
            <person name="Gibert M."/>
            <person name="Popoff M.R."/>
            <person name="Parkhill J."/>
            <person name="Dougan G."/>
            <person name="Wren B.W."/>
        </authorList>
    </citation>
    <scope>NUCLEOTIDE SEQUENCE [LARGE SCALE GENOMIC DNA]</scope>
    <source>
        <strain evidence="8 9">CD196</strain>
    </source>
</reference>
<dbReference type="AlphaFoldDB" id="A0A0H3N0U2"/>
<dbReference type="Pfam" id="PF03600">
    <property type="entry name" value="CitMHS"/>
    <property type="match status" value="1"/>
</dbReference>
<keyword evidence="2" id="KW-0813">Transport</keyword>
<feature type="transmembrane region" description="Helical" evidence="6">
    <location>
        <begin position="118"/>
        <end position="136"/>
    </location>
</feature>
<feature type="transmembrane region" description="Helical" evidence="6">
    <location>
        <begin position="424"/>
        <end position="446"/>
    </location>
</feature>
<feature type="transmembrane region" description="Helical" evidence="6">
    <location>
        <begin position="30"/>
        <end position="48"/>
    </location>
</feature>
<feature type="transmembrane region" description="Helical" evidence="6">
    <location>
        <begin position="54"/>
        <end position="70"/>
    </location>
</feature>
<organism evidence="8 9">
    <name type="scientific">Clostridioides difficile (strain CD196)</name>
    <name type="common">Peptoclostridium difficile</name>
    <dbReference type="NCBI Taxonomy" id="645462"/>
    <lineage>
        <taxon>Bacteria</taxon>
        <taxon>Bacillati</taxon>
        <taxon>Bacillota</taxon>
        <taxon>Clostridia</taxon>
        <taxon>Peptostreptococcales</taxon>
        <taxon>Peptostreptococcaceae</taxon>
        <taxon>Clostridioides</taxon>
    </lineage>
</organism>
<protein>
    <submittedName>
        <fullName evidence="8">Membrane protein</fullName>
    </submittedName>
</protein>
<evidence type="ECO:0000256" key="3">
    <source>
        <dbReference type="ARBA" id="ARBA00022692"/>
    </source>
</evidence>
<keyword evidence="4 6" id="KW-1133">Transmembrane helix</keyword>
<feature type="transmembrane region" description="Helical" evidence="6">
    <location>
        <begin position="249"/>
        <end position="282"/>
    </location>
</feature>
<feature type="transmembrane region" description="Helical" evidence="6">
    <location>
        <begin position="203"/>
        <end position="223"/>
    </location>
</feature>
<dbReference type="HOGENOM" id="CLU_052316_0_0_9"/>
<accession>A0A0H3N0U2</accession>
<name>A0A0H3N0U2_CLODC</name>
<feature type="transmembrane region" description="Helical" evidence="6">
    <location>
        <begin position="143"/>
        <end position="168"/>
    </location>
</feature>
<dbReference type="GO" id="GO:0016020">
    <property type="term" value="C:membrane"/>
    <property type="evidence" value="ECO:0007669"/>
    <property type="project" value="UniProtKB-SubCell"/>
</dbReference>
<feature type="transmembrane region" description="Helical" evidence="6">
    <location>
        <begin position="337"/>
        <end position="356"/>
    </location>
</feature>
<proteinExistence type="predicted"/>
<feature type="domain" description="Citrate transporter-like" evidence="7">
    <location>
        <begin position="53"/>
        <end position="383"/>
    </location>
</feature>
<gene>
    <name evidence="8" type="ordered locus">CD196_0748</name>
</gene>
<evidence type="ECO:0000313" key="9">
    <source>
        <dbReference type="Proteomes" id="UP000002068"/>
    </source>
</evidence>
<dbReference type="EMBL" id="FN538970">
    <property type="protein sequence ID" value="CBA61428.1"/>
    <property type="molecule type" value="Genomic_DNA"/>
</dbReference>
<evidence type="ECO:0000256" key="5">
    <source>
        <dbReference type="ARBA" id="ARBA00023136"/>
    </source>
</evidence>
<comment type="subcellular location">
    <subcellularLocation>
        <location evidence="1">Membrane</location>
        <topology evidence="1">Multi-pass membrane protein</topology>
    </subcellularLocation>
</comment>
<feature type="transmembrane region" description="Helical" evidence="6">
    <location>
        <begin position="77"/>
        <end position="98"/>
    </location>
</feature>
<evidence type="ECO:0000256" key="1">
    <source>
        <dbReference type="ARBA" id="ARBA00004141"/>
    </source>
</evidence>
<keyword evidence="5 6" id="KW-0472">Membrane</keyword>
<dbReference type="Proteomes" id="UP000002068">
    <property type="component" value="Chromosome"/>
</dbReference>
<evidence type="ECO:0000259" key="7">
    <source>
        <dbReference type="Pfam" id="PF03600"/>
    </source>
</evidence>
<keyword evidence="3 6" id="KW-0812">Transmembrane</keyword>
<evidence type="ECO:0000256" key="4">
    <source>
        <dbReference type="ARBA" id="ARBA00022989"/>
    </source>
</evidence>
<dbReference type="KEGG" id="cdc:CD196_0748"/>
<evidence type="ECO:0000313" key="8">
    <source>
        <dbReference type="EMBL" id="CBA61428.1"/>
    </source>
</evidence>
<evidence type="ECO:0000256" key="6">
    <source>
        <dbReference type="SAM" id="Phobius"/>
    </source>
</evidence>
<feature type="transmembrane region" description="Helical" evidence="6">
    <location>
        <begin position="294"/>
        <end position="316"/>
    </location>
</feature>
<evidence type="ECO:0000256" key="2">
    <source>
        <dbReference type="ARBA" id="ARBA00022448"/>
    </source>
</evidence>